<sequence length="848" mass="86750">MRAASLVWAAAASWSSATAATCSGPVASNPPPQQWWRAVADHNGTTPHSADATFQHYRNVVAYGADATGAEDSSQAFNDAVTAWNRTANTVTTLPAYVYVPPGRYRIRKPIQLLVNTFLVGDALDPPTLLADPALDASPVVRGYDAHQGEGSANKNFYMALRNFVMDTTAIAPVVYARALDWSVSQGCSLTNVHVVMPPASNHTGITMENGGSGNVISDCSFKGGAVGIELFNQQYLLKGLTFDGCATAIYVKTAYVVTVQGCAFSNCLYGVDMARTNGTASAAGDGVVGAVSVVDSSATNCAAGVNVLVSAQSQGGASLVLDNFAVSNATAVRSSTGSTLLAGAVAAGQAWVMGNTNPGNYQSGQTYTINRPASLVTNGKYFTAPLPQYEKYGADQVVNVMADAQFRIYGDNSHDDGPAINAILAKAAAACHIVFFPQGIYRTNSTIEVPAGSRLVGDVLSVISGAGANFSDGDNPRPIIRVGQPGDRGVAQLTDFLVTVADVLPGAVAVQVNMAGATPGDVGLWNCVVRVGGALDSLIGSTDKCAGPDPASCKAAFALLHVAKTASAYFEGFWGWVADHNLDDPSTAQNIAVGRGVLVESSPGPVWLVGTSFEHTTLYQYGFHNSSNVLATGLQTEPPYWQGANTPQRAPAPFSPFPSVSPSPWADDPTFANCAAQNAQDNAQCFRAWALHAFNTSTTTVHGAAMWAFFNGMADNGWRDAACAATAGVCQLNAAYVGGLGSKDLYWFSLATKATANVVYDDAGAGGGAGVATAQDANRGAWGGLVAAYLRDAAGAGAGVAGGGGGGSGGGGKDGNGAARMGTGGMGMGMVIGWVLACGLAAVGGVV</sequence>
<feature type="domain" description="Rhamnogalacturonase A/B/Epimerase-like pectate lyase" evidence="2">
    <location>
        <begin position="407"/>
        <end position="462"/>
    </location>
</feature>
<dbReference type="InterPro" id="IPR011050">
    <property type="entry name" value="Pectin_lyase_fold/virulence"/>
</dbReference>
<dbReference type="InterPro" id="IPR024535">
    <property type="entry name" value="RHGA/B-epi-like_pectate_lyase"/>
</dbReference>
<evidence type="ECO:0000313" key="3">
    <source>
        <dbReference type="EMBL" id="KAK0728441.1"/>
    </source>
</evidence>
<comment type="caution">
    <text evidence="3">The sequence shown here is derived from an EMBL/GenBank/DDBJ whole genome shotgun (WGS) entry which is preliminary data.</text>
</comment>
<dbReference type="GeneID" id="85316839"/>
<dbReference type="CDD" id="cd23668">
    <property type="entry name" value="GH55_beta13glucanase-like"/>
    <property type="match status" value="1"/>
</dbReference>
<dbReference type="InterPro" id="IPR039279">
    <property type="entry name" value="QRT3-like"/>
</dbReference>
<dbReference type="PANTHER" id="PTHR33928:SF2">
    <property type="entry name" value="PECTATE LYASE SUPERFAMILY PROTEIN DOMAIN-CONTAINING PROTEIN-RELATED"/>
    <property type="match status" value="1"/>
</dbReference>
<dbReference type="GO" id="GO:0016829">
    <property type="term" value="F:lyase activity"/>
    <property type="evidence" value="ECO:0007669"/>
    <property type="project" value="UniProtKB-KW"/>
</dbReference>
<gene>
    <name evidence="3" type="ORF">B0T26DRAFT_171833</name>
</gene>
<dbReference type="EMBL" id="JAUIRO010000002">
    <property type="protein sequence ID" value="KAK0728441.1"/>
    <property type="molecule type" value="Genomic_DNA"/>
</dbReference>
<dbReference type="FunFam" id="2.160.20.10:FF:000049">
    <property type="entry name" value="Putative exo-beta-1,3-glucanase"/>
    <property type="match status" value="1"/>
</dbReference>
<feature type="chain" id="PRO_5041450952" evidence="1">
    <location>
        <begin position="20"/>
        <end position="848"/>
    </location>
</feature>
<dbReference type="Proteomes" id="UP001172101">
    <property type="component" value="Unassembled WGS sequence"/>
</dbReference>
<name>A0AA40B666_9PEZI</name>
<dbReference type="AlphaFoldDB" id="A0AA40B666"/>
<evidence type="ECO:0000259" key="2">
    <source>
        <dbReference type="Pfam" id="PF12708"/>
    </source>
</evidence>
<dbReference type="PANTHER" id="PTHR33928">
    <property type="entry name" value="POLYGALACTURONASE QRT3"/>
    <property type="match status" value="1"/>
</dbReference>
<feature type="domain" description="Rhamnogalacturonase A/B/Epimerase-like pectate lyase" evidence="2">
    <location>
        <begin position="57"/>
        <end position="273"/>
    </location>
</feature>
<organism evidence="3 4">
    <name type="scientific">Lasiosphaeria miniovina</name>
    <dbReference type="NCBI Taxonomy" id="1954250"/>
    <lineage>
        <taxon>Eukaryota</taxon>
        <taxon>Fungi</taxon>
        <taxon>Dikarya</taxon>
        <taxon>Ascomycota</taxon>
        <taxon>Pezizomycotina</taxon>
        <taxon>Sordariomycetes</taxon>
        <taxon>Sordariomycetidae</taxon>
        <taxon>Sordariales</taxon>
        <taxon>Lasiosphaeriaceae</taxon>
        <taxon>Lasiosphaeria</taxon>
    </lineage>
</organism>
<keyword evidence="1" id="KW-0732">Signal</keyword>
<dbReference type="RefSeq" id="XP_060301296.1">
    <property type="nucleotide sequence ID" value="XM_060433569.1"/>
</dbReference>
<keyword evidence="4" id="KW-1185">Reference proteome</keyword>
<dbReference type="SUPFAM" id="SSF51126">
    <property type="entry name" value="Pectin lyase-like"/>
    <property type="match status" value="2"/>
</dbReference>
<evidence type="ECO:0000256" key="1">
    <source>
        <dbReference type="SAM" id="SignalP"/>
    </source>
</evidence>
<accession>A0AA40B666</accession>
<protein>
    <submittedName>
        <fullName evidence="3">Pectate lyase superfamily protein-domain-containing protein</fullName>
    </submittedName>
</protein>
<dbReference type="Pfam" id="PF12708">
    <property type="entry name" value="Pect-lyase_RHGA_epim"/>
    <property type="match status" value="2"/>
</dbReference>
<proteinExistence type="predicted"/>
<reference evidence="3" key="1">
    <citation type="submission" date="2023-06" db="EMBL/GenBank/DDBJ databases">
        <title>Genome-scale phylogeny and comparative genomics of the fungal order Sordariales.</title>
        <authorList>
            <consortium name="Lawrence Berkeley National Laboratory"/>
            <person name="Hensen N."/>
            <person name="Bonometti L."/>
            <person name="Westerberg I."/>
            <person name="Brannstrom I.O."/>
            <person name="Guillou S."/>
            <person name="Cros-Aarteil S."/>
            <person name="Calhoun S."/>
            <person name="Haridas S."/>
            <person name="Kuo A."/>
            <person name="Mondo S."/>
            <person name="Pangilinan J."/>
            <person name="Riley R."/>
            <person name="LaButti K."/>
            <person name="Andreopoulos B."/>
            <person name="Lipzen A."/>
            <person name="Chen C."/>
            <person name="Yanf M."/>
            <person name="Daum C."/>
            <person name="Ng V."/>
            <person name="Clum A."/>
            <person name="Steindorff A."/>
            <person name="Ohm R."/>
            <person name="Martin F."/>
            <person name="Silar P."/>
            <person name="Natvig D."/>
            <person name="Lalanne C."/>
            <person name="Gautier V."/>
            <person name="Ament-velasquez S.L."/>
            <person name="Kruys A."/>
            <person name="Hutchinson M.I."/>
            <person name="Powell A.J."/>
            <person name="Barry K."/>
            <person name="Miller A.N."/>
            <person name="Grigoriev I.V."/>
            <person name="Debuchy R."/>
            <person name="Gladieux P."/>
            <person name="Thoren M.H."/>
            <person name="Johannesson H."/>
        </authorList>
    </citation>
    <scope>NUCLEOTIDE SEQUENCE</scope>
    <source>
        <strain evidence="3">SMH2392-1A</strain>
    </source>
</reference>
<evidence type="ECO:0000313" key="4">
    <source>
        <dbReference type="Proteomes" id="UP001172101"/>
    </source>
</evidence>
<dbReference type="Gene3D" id="2.160.20.10">
    <property type="entry name" value="Single-stranded right-handed beta-helix, Pectin lyase-like"/>
    <property type="match status" value="2"/>
</dbReference>
<dbReference type="InterPro" id="IPR012334">
    <property type="entry name" value="Pectin_lyas_fold"/>
</dbReference>
<keyword evidence="3" id="KW-0456">Lyase</keyword>
<dbReference type="GO" id="GO:0004650">
    <property type="term" value="F:polygalacturonase activity"/>
    <property type="evidence" value="ECO:0007669"/>
    <property type="project" value="InterPro"/>
</dbReference>
<feature type="signal peptide" evidence="1">
    <location>
        <begin position="1"/>
        <end position="19"/>
    </location>
</feature>